<organism evidence="1">
    <name type="scientific">Rhizophora mucronata</name>
    <name type="common">Asiatic mangrove</name>
    <dbReference type="NCBI Taxonomy" id="61149"/>
    <lineage>
        <taxon>Eukaryota</taxon>
        <taxon>Viridiplantae</taxon>
        <taxon>Streptophyta</taxon>
        <taxon>Embryophyta</taxon>
        <taxon>Tracheophyta</taxon>
        <taxon>Spermatophyta</taxon>
        <taxon>Magnoliopsida</taxon>
        <taxon>eudicotyledons</taxon>
        <taxon>Gunneridae</taxon>
        <taxon>Pentapetalae</taxon>
        <taxon>rosids</taxon>
        <taxon>fabids</taxon>
        <taxon>Malpighiales</taxon>
        <taxon>Rhizophoraceae</taxon>
        <taxon>Rhizophora</taxon>
    </lineage>
</organism>
<name>A0A2P2JVS6_RHIMU</name>
<dbReference type="AlphaFoldDB" id="A0A2P2JVS6"/>
<evidence type="ECO:0000313" key="1">
    <source>
        <dbReference type="EMBL" id="MBW97576.1"/>
    </source>
</evidence>
<dbReference type="EMBL" id="GGEC01017093">
    <property type="protein sequence ID" value="MBW97576.1"/>
    <property type="molecule type" value="Transcribed_RNA"/>
</dbReference>
<reference evidence="1" key="1">
    <citation type="submission" date="2018-02" db="EMBL/GenBank/DDBJ databases">
        <title>Rhizophora mucronata_Transcriptome.</title>
        <authorList>
            <person name="Meera S.P."/>
            <person name="Sreeshan A."/>
            <person name="Augustine A."/>
        </authorList>
    </citation>
    <scope>NUCLEOTIDE SEQUENCE</scope>
    <source>
        <tissue evidence="1">Leaf</tissue>
    </source>
</reference>
<accession>A0A2P2JVS6</accession>
<sequence length="35" mass="4291">MIERTNVNKNFTNMRIHHGQKRMIWQKFFKLASKG</sequence>
<protein>
    <submittedName>
        <fullName evidence="1">Uncharacterized protein</fullName>
    </submittedName>
</protein>
<proteinExistence type="predicted"/>